<dbReference type="PROSITE" id="PS50994">
    <property type="entry name" value="INTEGRASE"/>
    <property type="match status" value="1"/>
</dbReference>
<protein>
    <recommendedName>
        <fullName evidence="2">Integrase catalytic domain-containing protein</fullName>
    </recommendedName>
</protein>
<dbReference type="Gene3D" id="3.30.420.10">
    <property type="entry name" value="Ribonuclease H-like superfamily/Ribonuclease H"/>
    <property type="match status" value="1"/>
</dbReference>
<dbReference type="Proteomes" id="UP001457282">
    <property type="component" value="Unassembled WGS sequence"/>
</dbReference>
<evidence type="ECO:0000313" key="3">
    <source>
        <dbReference type="EMBL" id="KAK9914409.1"/>
    </source>
</evidence>
<evidence type="ECO:0000259" key="2">
    <source>
        <dbReference type="PROSITE" id="PS50994"/>
    </source>
</evidence>
<feature type="domain" description="Integrase catalytic" evidence="2">
    <location>
        <begin position="70"/>
        <end position="175"/>
    </location>
</feature>
<comment type="caution">
    <text evidence="3">The sequence shown here is derived from an EMBL/GenBank/DDBJ whole genome shotgun (WGS) entry which is preliminary data.</text>
</comment>
<sequence>MDPFTTSPPFPCSLSSSLGLLEVGHWTSLVLSSTLFCPAQVHYRRYRLFHKVGRGRGSYGGISTHGRRFIFRNIICRFGIPECLVADRGAAFMAAEVNNLMTDFGIQFLHSTPYYAQSNGQAEASNKVIITILKKMLADNARDWHNELDSTLWAYRTSKRSPTGTTPYALMFGHDAVLPLEINVRSLRVQEQHQLLGEDYVQAMWQEHEDLSESRLAALDSLVLEKKRIARIYDKRTRGLSFGEGDLVWKTVLPLGDKVRGRGPELEKSNWGCFSEKESVHGNLHNRRSPALYMDKHNPKPKPKGQARGV</sequence>
<dbReference type="InterPro" id="IPR001584">
    <property type="entry name" value="Integrase_cat-core"/>
</dbReference>
<dbReference type="GO" id="GO:0015074">
    <property type="term" value="P:DNA integration"/>
    <property type="evidence" value="ECO:0007669"/>
    <property type="project" value="InterPro"/>
</dbReference>
<reference evidence="3 4" key="1">
    <citation type="journal article" date="2023" name="G3 (Bethesda)">
        <title>A chromosome-length genome assembly and annotation of blackberry (Rubus argutus, cv. 'Hillquist').</title>
        <authorList>
            <person name="Bruna T."/>
            <person name="Aryal R."/>
            <person name="Dudchenko O."/>
            <person name="Sargent D.J."/>
            <person name="Mead D."/>
            <person name="Buti M."/>
            <person name="Cavallini A."/>
            <person name="Hytonen T."/>
            <person name="Andres J."/>
            <person name="Pham M."/>
            <person name="Weisz D."/>
            <person name="Mascagni F."/>
            <person name="Usai G."/>
            <person name="Natali L."/>
            <person name="Bassil N."/>
            <person name="Fernandez G.E."/>
            <person name="Lomsadze A."/>
            <person name="Armour M."/>
            <person name="Olukolu B."/>
            <person name="Poorten T."/>
            <person name="Britton C."/>
            <person name="Davik J."/>
            <person name="Ashrafi H."/>
            <person name="Aiden E.L."/>
            <person name="Borodovsky M."/>
            <person name="Worthington M."/>
        </authorList>
    </citation>
    <scope>NUCLEOTIDE SEQUENCE [LARGE SCALE GENOMIC DNA]</scope>
    <source>
        <strain evidence="3">PI 553951</strain>
    </source>
</reference>
<dbReference type="InterPro" id="IPR012337">
    <property type="entry name" value="RNaseH-like_sf"/>
</dbReference>
<dbReference type="GO" id="GO:0003676">
    <property type="term" value="F:nucleic acid binding"/>
    <property type="evidence" value="ECO:0007669"/>
    <property type="project" value="InterPro"/>
</dbReference>
<feature type="compositionally biased region" description="Basic residues" evidence="1">
    <location>
        <begin position="299"/>
        <end position="310"/>
    </location>
</feature>
<proteinExistence type="predicted"/>
<dbReference type="PANTHER" id="PTHR48475:SF1">
    <property type="entry name" value="RNASE H TYPE-1 DOMAIN-CONTAINING PROTEIN"/>
    <property type="match status" value="1"/>
</dbReference>
<dbReference type="AlphaFoldDB" id="A0AAW1W1M0"/>
<dbReference type="EMBL" id="JBEDUW010000007">
    <property type="protein sequence ID" value="KAK9914409.1"/>
    <property type="molecule type" value="Genomic_DNA"/>
</dbReference>
<name>A0AAW1W1M0_RUBAR</name>
<evidence type="ECO:0000256" key="1">
    <source>
        <dbReference type="SAM" id="MobiDB-lite"/>
    </source>
</evidence>
<dbReference type="InterPro" id="IPR036397">
    <property type="entry name" value="RNaseH_sf"/>
</dbReference>
<keyword evidence="4" id="KW-1185">Reference proteome</keyword>
<accession>A0AAW1W1M0</accession>
<organism evidence="3 4">
    <name type="scientific">Rubus argutus</name>
    <name type="common">Southern blackberry</name>
    <dbReference type="NCBI Taxonomy" id="59490"/>
    <lineage>
        <taxon>Eukaryota</taxon>
        <taxon>Viridiplantae</taxon>
        <taxon>Streptophyta</taxon>
        <taxon>Embryophyta</taxon>
        <taxon>Tracheophyta</taxon>
        <taxon>Spermatophyta</taxon>
        <taxon>Magnoliopsida</taxon>
        <taxon>eudicotyledons</taxon>
        <taxon>Gunneridae</taxon>
        <taxon>Pentapetalae</taxon>
        <taxon>rosids</taxon>
        <taxon>fabids</taxon>
        <taxon>Rosales</taxon>
        <taxon>Rosaceae</taxon>
        <taxon>Rosoideae</taxon>
        <taxon>Rosoideae incertae sedis</taxon>
        <taxon>Rubus</taxon>
    </lineage>
</organism>
<gene>
    <name evidence="3" type="ORF">M0R45_038190</name>
</gene>
<dbReference type="SUPFAM" id="SSF53098">
    <property type="entry name" value="Ribonuclease H-like"/>
    <property type="match status" value="1"/>
</dbReference>
<dbReference type="PANTHER" id="PTHR48475">
    <property type="entry name" value="RIBONUCLEASE H"/>
    <property type="match status" value="1"/>
</dbReference>
<evidence type="ECO:0000313" key="4">
    <source>
        <dbReference type="Proteomes" id="UP001457282"/>
    </source>
</evidence>
<feature type="region of interest" description="Disordered" evidence="1">
    <location>
        <begin position="287"/>
        <end position="310"/>
    </location>
</feature>